<dbReference type="Pfam" id="PF07730">
    <property type="entry name" value="HisKA_3"/>
    <property type="match status" value="1"/>
</dbReference>
<dbReference type="InterPro" id="IPR011990">
    <property type="entry name" value="TPR-like_helical_dom_sf"/>
</dbReference>
<dbReference type="EMBL" id="JAUQSY010000015">
    <property type="protein sequence ID" value="MDO7876962.1"/>
    <property type="molecule type" value="Genomic_DNA"/>
</dbReference>
<keyword evidence="1" id="KW-0808">Transferase</keyword>
<organism evidence="7 8">
    <name type="scientific">Hymenobacter aranciens</name>
    <dbReference type="NCBI Taxonomy" id="3063996"/>
    <lineage>
        <taxon>Bacteria</taxon>
        <taxon>Pseudomonadati</taxon>
        <taxon>Bacteroidota</taxon>
        <taxon>Cytophagia</taxon>
        <taxon>Cytophagales</taxon>
        <taxon>Hymenobacteraceae</taxon>
        <taxon>Hymenobacter</taxon>
    </lineage>
</organism>
<dbReference type="Gene3D" id="1.25.40.10">
    <property type="entry name" value="Tetratricopeptide repeat domain"/>
    <property type="match status" value="2"/>
</dbReference>
<dbReference type="Pfam" id="PF02518">
    <property type="entry name" value="HATPase_c"/>
    <property type="match status" value="1"/>
</dbReference>
<dbReference type="Gene3D" id="1.20.5.1930">
    <property type="match status" value="1"/>
</dbReference>
<dbReference type="Gene3D" id="3.30.565.10">
    <property type="entry name" value="Histidine kinase-like ATPase, C-terminal domain"/>
    <property type="match status" value="1"/>
</dbReference>
<evidence type="ECO:0000259" key="6">
    <source>
        <dbReference type="Pfam" id="PF07730"/>
    </source>
</evidence>
<evidence type="ECO:0000256" key="2">
    <source>
        <dbReference type="ARBA" id="ARBA00022777"/>
    </source>
</evidence>
<dbReference type="SUPFAM" id="SSF48452">
    <property type="entry name" value="TPR-like"/>
    <property type="match status" value="1"/>
</dbReference>
<evidence type="ECO:0000259" key="5">
    <source>
        <dbReference type="Pfam" id="PF02518"/>
    </source>
</evidence>
<evidence type="ECO:0000313" key="8">
    <source>
        <dbReference type="Proteomes" id="UP001176429"/>
    </source>
</evidence>
<dbReference type="PANTHER" id="PTHR24421">
    <property type="entry name" value="NITRATE/NITRITE SENSOR PROTEIN NARX-RELATED"/>
    <property type="match status" value="1"/>
</dbReference>
<feature type="domain" description="Signal transduction histidine kinase subgroup 3 dimerisation and phosphoacceptor" evidence="6">
    <location>
        <begin position="428"/>
        <end position="491"/>
    </location>
</feature>
<sequence length="625" mass="68159">MPPLRYLLLVLLVLLAAPTRAQQRPGPLAPPVPAVAAPSTPLPATAEAFQAALRRPDLPDTLRVLYLNNLARFAQVTDPTQAHRYVDLALSLARRVGYRQGEANALLMQGSIATASNDALTSQTKTLAALRLFRHLGNREGMGSSLQALGTVAVLAGDHARALQYYQQADSTFRLLMPPCLRCELSARANMANEQLALGQRAAALRTFRQVLARTQGQNDAFGQVRLAALAGIADELARAGRPDSAVLLLHQALALARRSNDQYAEITLLNSLTMRYAPTELADLRQQEYYARQAVRVGRASRQQQPLQVALGNLAEVLHRLGHPAAYDTLLSYLLLSQHLQTAERTKALADAQTRYDMQGQQATIRDLRKDRRLSAQQRELAHLRQRQERLGTGALVALLLLLGGGTFWQYRRHQQQQRTQAAIALRTRLAADLHDDVGNLLTQITLQSDLLRESSTATPAQTLARLERLRDTSRRAARQMADVVWGLHASNATWPEMLTHMRDHAYEVLPPANLAIDFGVSPEAAAAQPGQEVSQQLYLIYKECLHNAVKHARHATQVTVRLWVNAAGQLCLAVQDDAPGPAPVGRAGGQGLNSMRQRAEAVGGSLTVAPGTGGFGVEACLPG</sequence>
<feature type="chain" id="PRO_5047374513" evidence="4">
    <location>
        <begin position="22"/>
        <end position="625"/>
    </location>
</feature>
<evidence type="ECO:0000256" key="4">
    <source>
        <dbReference type="SAM" id="SignalP"/>
    </source>
</evidence>
<protein>
    <submittedName>
        <fullName evidence="7">Histidine kinase</fullName>
    </submittedName>
</protein>
<proteinExistence type="predicted"/>
<dbReference type="InterPro" id="IPR003594">
    <property type="entry name" value="HATPase_dom"/>
</dbReference>
<keyword evidence="3" id="KW-0902">Two-component regulatory system</keyword>
<evidence type="ECO:0000256" key="3">
    <source>
        <dbReference type="ARBA" id="ARBA00023012"/>
    </source>
</evidence>
<dbReference type="InterPro" id="IPR011712">
    <property type="entry name" value="Sig_transdc_His_kin_sub3_dim/P"/>
</dbReference>
<dbReference type="InterPro" id="IPR050482">
    <property type="entry name" value="Sensor_HK_TwoCompSys"/>
</dbReference>
<comment type="caution">
    <text evidence="7">The sequence shown here is derived from an EMBL/GenBank/DDBJ whole genome shotgun (WGS) entry which is preliminary data.</text>
</comment>
<keyword evidence="2 7" id="KW-0418">Kinase</keyword>
<evidence type="ECO:0000313" key="7">
    <source>
        <dbReference type="EMBL" id="MDO7876962.1"/>
    </source>
</evidence>
<evidence type="ECO:0000256" key="1">
    <source>
        <dbReference type="ARBA" id="ARBA00022679"/>
    </source>
</evidence>
<gene>
    <name evidence="7" type="ORF">Q5H93_19605</name>
</gene>
<keyword evidence="8" id="KW-1185">Reference proteome</keyword>
<dbReference type="RefSeq" id="WP_305008353.1">
    <property type="nucleotide sequence ID" value="NZ_JAUQSY010000015.1"/>
</dbReference>
<accession>A0ABT9BFE5</accession>
<dbReference type="CDD" id="cd16917">
    <property type="entry name" value="HATPase_UhpB-NarQ-NarX-like"/>
    <property type="match status" value="1"/>
</dbReference>
<dbReference type="Proteomes" id="UP001176429">
    <property type="component" value="Unassembled WGS sequence"/>
</dbReference>
<name>A0ABT9BFE5_9BACT</name>
<dbReference type="SUPFAM" id="SSF55874">
    <property type="entry name" value="ATPase domain of HSP90 chaperone/DNA topoisomerase II/histidine kinase"/>
    <property type="match status" value="1"/>
</dbReference>
<feature type="signal peptide" evidence="4">
    <location>
        <begin position="1"/>
        <end position="21"/>
    </location>
</feature>
<reference evidence="7" key="1">
    <citation type="submission" date="2023-07" db="EMBL/GenBank/DDBJ databases">
        <authorList>
            <person name="Kim M.K."/>
        </authorList>
    </citation>
    <scope>NUCLEOTIDE SEQUENCE</scope>
    <source>
        <strain evidence="7">ASUV-10-1</strain>
    </source>
</reference>
<dbReference type="InterPro" id="IPR036890">
    <property type="entry name" value="HATPase_C_sf"/>
</dbReference>
<keyword evidence="4" id="KW-0732">Signal</keyword>
<dbReference type="GO" id="GO:0016301">
    <property type="term" value="F:kinase activity"/>
    <property type="evidence" value="ECO:0007669"/>
    <property type="project" value="UniProtKB-KW"/>
</dbReference>
<feature type="domain" description="Histidine kinase/HSP90-like ATPase" evidence="5">
    <location>
        <begin position="536"/>
        <end position="614"/>
    </location>
</feature>